<feature type="transmembrane region" description="Helical" evidence="5">
    <location>
        <begin position="119"/>
        <end position="141"/>
    </location>
</feature>
<sequence length="329" mass="35859">MNTMASPIQNHRRTFGSVQFLPVNLFASVMGISGLSSAWGQASKLFGTSPAIADLIGIVAIIMFIALSIGYIYKWIRYPQNVVSEFRHPIIGNFFGTITISILLLSTVIGTYSQALGQAAWIIGTATTLLLSFVFVSRLFNGNQEPGNAVPPLLIPGVATLDVAVAGGTMPFTWAHEVNLLCLAIGGIIALVFFIMIVSRLVHKEPLPVGLMPSMMIMTAPFEVGFLGYTNVMQRIDGFSAILFYFGLFLFVVMFFKVFKKSVPFGASWWAVSFPMAALSNAALKYAMFVHSWLLITIAAVILALLSVVLIILFIRTLNMLFNGKLLKG</sequence>
<feature type="transmembrane region" description="Helical" evidence="5">
    <location>
        <begin position="268"/>
        <end position="287"/>
    </location>
</feature>
<dbReference type="PANTHER" id="PTHR37955:SF1">
    <property type="entry name" value="DEP DOMAIN-CONTAINING PROTEIN"/>
    <property type="match status" value="1"/>
</dbReference>
<evidence type="ECO:0000256" key="1">
    <source>
        <dbReference type="ARBA" id="ARBA00004141"/>
    </source>
</evidence>
<keyword evidence="4 5" id="KW-0472">Membrane</keyword>
<dbReference type="Proteomes" id="UP000653578">
    <property type="component" value="Unassembled WGS sequence"/>
</dbReference>
<feature type="transmembrane region" description="Helical" evidence="5">
    <location>
        <begin position="293"/>
        <end position="315"/>
    </location>
</feature>
<organism evidence="6 7">
    <name type="scientific">Paenibacillus plantarum</name>
    <dbReference type="NCBI Taxonomy" id="2654975"/>
    <lineage>
        <taxon>Bacteria</taxon>
        <taxon>Bacillati</taxon>
        <taxon>Bacillota</taxon>
        <taxon>Bacilli</taxon>
        <taxon>Bacillales</taxon>
        <taxon>Paenibacillaceae</taxon>
        <taxon>Paenibacillus</taxon>
    </lineage>
</organism>
<dbReference type="Gene3D" id="1.50.10.150">
    <property type="entry name" value="Voltage-dependent anion channel"/>
    <property type="match status" value="1"/>
</dbReference>
<dbReference type="Pfam" id="PF03595">
    <property type="entry name" value="SLAC1"/>
    <property type="match status" value="1"/>
</dbReference>
<gene>
    <name evidence="6" type="ORF">GC096_31845</name>
</gene>
<evidence type="ECO:0000256" key="2">
    <source>
        <dbReference type="ARBA" id="ARBA00022692"/>
    </source>
</evidence>
<dbReference type="PANTHER" id="PTHR37955">
    <property type="entry name" value="TELLURITE RESISTANCE PROTEIN TEHA"/>
    <property type="match status" value="1"/>
</dbReference>
<keyword evidence="7" id="KW-1185">Reference proteome</keyword>
<dbReference type="InterPro" id="IPR052951">
    <property type="entry name" value="Tellurite_res_ion_channel"/>
</dbReference>
<accession>A0ABX1XLA6</accession>
<dbReference type="InterPro" id="IPR004695">
    <property type="entry name" value="SLAC1/Mae1/Ssu1/TehA"/>
</dbReference>
<reference evidence="6 7" key="1">
    <citation type="submission" date="2019-10" db="EMBL/GenBank/DDBJ databases">
        <title>Description of Paenibacillus humi sp. nov.</title>
        <authorList>
            <person name="Carlier A."/>
            <person name="Qi S."/>
        </authorList>
    </citation>
    <scope>NUCLEOTIDE SEQUENCE [LARGE SCALE GENOMIC DNA]</scope>
    <source>
        <strain evidence="6 7">LMG 31461</strain>
    </source>
</reference>
<dbReference type="CDD" id="cd09323">
    <property type="entry name" value="TDT_SLAC1_like"/>
    <property type="match status" value="1"/>
</dbReference>
<comment type="caution">
    <text evidence="6">The sequence shown here is derived from an EMBL/GenBank/DDBJ whole genome shotgun (WGS) entry which is preliminary data.</text>
</comment>
<evidence type="ECO:0000256" key="5">
    <source>
        <dbReference type="SAM" id="Phobius"/>
    </source>
</evidence>
<evidence type="ECO:0000256" key="3">
    <source>
        <dbReference type="ARBA" id="ARBA00022989"/>
    </source>
</evidence>
<evidence type="ECO:0000313" key="7">
    <source>
        <dbReference type="Proteomes" id="UP000653578"/>
    </source>
</evidence>
<dbReference type="InterPro" id="IPR038665">
    <property type="entry name" value="Voltage-dep_anion_channel_sf"/>
</dbReference>
<dbReference type="EMBL" id="WHNY01000075">
    <property type="protein sequence ID" value="NOU68629.1"/>
    <property type="molecule type" value="Genomic_DNA"/>
</dbReference>
<keyword evidence="3 5" id="KW-1133">Transmembrane helix</keyword>
<evidence type="ECO:0000256" key="4">
    <source>
        <dbReference type="ARBA" id="ARBA00023136"/>
    </source>
</evidence>
<evidence type="ECO:0000313" key="6">
    <source>
        <dbReference type="EMBL" id="NOU68629.1"/>
    </source>
</evidence>
<protein>
    <submittedName>
        <fullName evidence="6">C4-dicarboxylate ABC transporter</fullName>
    </submittedName>
</protein>
<feature type="transmembrane region" description="Helical" evidence="5">
    <location>
        <begin position="238"/>
        <end position="256"/>
    </location>
</feature>
<feature type="transmembrane region" description="Helical" evidence="5">
    <location>
        <begin position="20"/>
        <end position="39"/>
    </location>
</feature>
<name>A0ABX1XLA6_9BACL</name>
<feature type="transmembrane region" description="Helical" evidence="5">
    <location>
        <begin position="210"/>
        <end position="232"/>
    </location>
</feature>
<feature type="transmembrane region" description="Helical" evidence="5">
    <location>
        <begin position="51"/>
        <end position="73"/>
    </location>
</feature>
<keyword evidence="2 5" id="KW-0812">Transmembrane</keyword>
<feature type="transmembrane region" description="Helical" evidence="5">
    <location>
        <begin position="153"/>
        <end position="172"/>
    </location>
</feature>
<proteinExistence type="predicted"/>
<feature type="transmembrane region" description="Helical" evidence="5">
    <location>
        <begin position="178"/>
        <end position="198"/>
    </location>
</feature>
<comment type="subcellular location">
    <subcellularLocation>
        <location evidence="1">Membrane</location>
        <topology evidence="1">Multi-pass membrane protein</topology>
    </subcellularLocation>
</comment>
<feature type="transmembrane region" description="Helical" evidence="5">
    <location>
        <begin position="94"/>
        <end position="113"/>
    </location>
</feature>
<dbReference type="RefSeq" id="WP_171636052.1">
    <property type="nucleotide sequence ID" value="NZ_WHNY01000075.1"/>
</dbReference>